<protein>
    <submittedName>
        <fullName evidence="2">Uncharacterized protein</fullName>
    </submittedName>
</protein>
<dbReference type="Proteomes" id="UP000664132">
    <property type="component" value="Unassembled WGS sequence"/>
</dbReference>
<evidence type="ECO:0000313" key="2">
    <source>
        <dbReference type="EMBL" id="KAG4418162.1"/>
    </source>
</evidence>
<feature type="region of interest" description="Disordered" evidence="1">
    <location>
        <begin position="275"/>
        <end position="337"/>
    </location>
</feature>
<feature type="region of interest" description="Disordered" evidence="1">
    <location>
        <begin position="68"/>
        <end position="103"/>
    </location>
</feature>
<feature type="region of interest" description="Disordered" evidence="1">
    <location>
        <begin position="1"/>
        <end position="47"/>
    </location>
</feature>
<gene>
    <name evidence="2" type="ORF">IFR04_008683</name>
</gene>
<feature type="compositionally biased region" description="Low complexity" evidence="1">
    <location>
        <begin position="33"/>
        <end position="45"/>
    </location>
</feature>
<accession>A0A8H7TEH0</accession>
<feature type="compositionally biased region" description="Acidic residues" evidence="1">
    <location>
        <begin position="279"/>
        <end position="318"/>
    </location>
</feature>
<reference evidence="2" key="1">
    <citation type="submission" date="2021-02" db="EMBL/GenBank/DDBJ databases">
        <title>Genome sequence Cadophora malorum strain M34.</title>
        <authorList>
            <person name="Stefanovic E."/>
            <person name="Vu D."/>
            <person name="Scully C."/>
            <person name="Dijksterhuis J."/>
            <person name="Roader J."/>
            <person name="Houbraken J."/>
        </authorList>
    </citation>
    <scope>NUCLEOTIDE SEQUENCE</scope>
    <source>
        <strain evidence="2">M34</strain>
    </source>
</reference>
<dbReference type="OrthoDB" id="3556674at2759"/>
<organism evidence="2 3">
    <name type="scientific">Cadophora malorum</name>
    <dbReference type="NCBI Taxonomy" id="108018"/>
    <lineage>
        <taxon>Eukaryota</taxon>
        <taxon>Fungi</taxon>
        <taxon>Dikarya</taxon>
        <taxon>Ascomycota</taxon>
        <taxon>Pezizomycotina</taxon>
        <taxon>Leotiomycetes</taxon>
        <taxon>Helotiales</taxon>
        <taxon>Ploettnerulaceae</taxon>
        <taxon>Cadophora</taxon>
    </lineage>
</organism>
<evidence type="ECO:0000313" key="3">
    <source>
        <dbReference type="Proteomes" id="UP000664132"/>
    </source>
</evidence>
<comment type="caution">
    <text evidence="2">The sequence shown here is derived from an EMBL/GenBank/DDBJ whole genome shotgun (WGS) entry which is preliminary data.</text>
</comment>
<sequence>MSSTSNNPGEDPGEKGIETMSASSKENSKKKNSSLSASSASEESSIVVDVSGALESLRNTQNSAAAALSGAFSMTSSTPKRRRTAKTNPPSAKKGVHMADNPKHHLKDLAEVGKPDDSKLRFKLKMVGGGYTKAFRFEGRKNPDWNNKEWVDGLNKWRIKTLKRYYTIEDAAPNVRKTGPRVRWSYAELEYLRMQIRKRVRSTGTALSGKDWKKLTEQHNERFQGKLVRIGEKLASGKIAVSEQVIERRSQPAITALYGKYDDLRRIVEKEIKAYGTEGSDDTDSSSDTDTSDESDESDEDESGAMDYNLEDSSDDEDEGRRPAAQNVGGVLVNATS</sequence>
<proteinExistence type="predicted"/>
<name>A0A8H7TEH0_9HELO</name>
<evidence type="ECO:0000256" key="1">
    <source>
        <dbReference type="SAM" id="MobiDB-lite"/>
    </source>
</evidence>
<dbReference type="AlphaFoldDB" id="A0A8H7TEH0"/>
<dbReference type="EMBL" id="JAFJYH010000135">
    <property type="protein sequence ID" value="KAG4418162.1"/>
    <property type="molecule type" value="Genomic_DNA"/>
</dbReference>
<keyword evidence="3" id="KW-1185">Reference proteome</keyword>